<name>A0A7K8ZZ66_9PASS</name>
<evidence type="ECO:0000256" key="7">
    <source>
        <dbReference type="SAM" id="MobiDB-lite"/>
    </source>
</evidence>
<feature type="compositionally biased region" description="Low complexity" evidence="7">
    <location>
        <begin position="44"/>
        <end position="57"/>
    </location>
</feature>
<keyword evidence="4" id="KW-0949">S-adenosyl-L-methionine</keyword>
<keyword evidence="2 10" id="KW-0489">Methyltransferase</keyword>
<feature type="region of interest" description="Disordered" evidence="7">
    <location>
        <begin position="41"/>
        <end position="68"/>
    </location>
</feature>
<evidence type="ECO:0000256" key="3">
    <source>
        <dbReference type="ARBA" id="ARBA00022679"/>
    </source>
</evidence>
<evidence type="ECO:0000256" key="1">
    <source>
        <dbReference type="ARBA" id="ARBA00004123"/>
    </source>
</evidence>
<dbReference type="AlphaFoldDB" id="A0A7K8ZZ66"/>
<dbReference type="InterPro" id="IPR001214">
    <property type="entry name" value="SET_dom"/>
</dbReference>
<gene>
    <name evidence="10" type="primary">Setd1a</name>
    <name evidence="10" type="ORF">GRAVAR_R08421</name>
</gene>
<keyword evidence="6" id="KW-0539">Nucleus</keyword>
<reference evidence="10 11" key="1">
    <citation type="submission" date="2019-09" db="EMBL/GenBank/DDBJ databases">
        <title>Bird 10,000 Genomes (B10K) Project - Family phase.</title>
        <authorList>
            <person name="Zhang G."/>
        </authorList>
    </citation>
    <scope>NUCLEOTIDE SEQUENCE [LARGE SCALE GENOMIC DNA]</scope>
    <source>
        <strain evidence="10">B10K-DU-001-02</strain>
        <tissue evidence="10">Muscle</tissue>
    </source>
</reference>
<accession>A0A7K8ZZ66</accession>
<dbReference type="PROSITE" id="PS50868">
    <property type="entry name" value="POST_SET"/>
    <property type="match status" value="1"/>
</dbReference>
<dbReference type="Gene3D" id="2.170.270.10">
    <property type="entry name" value="SET domain"/>
    <property type="match status" value="2"/>
</dbReference>
<evidence type="ECO:0000256" key="4">
    <source>
        <dbReference type="ARBA" id="ARBA00022691"/>
    </source>
</evidence>
<evidence type="ECO:0000313" key="10">
    <source>
        <dbReference type="EMBL" id="NXG20167.1"/>
    </source>
</evidence>
<proteinExistence type="predicted"/>
<evidence type="ECO:0000259" key="8">
    <source>
        <dbReference type="PROSITE" id="PS50280"/>
    </source>
</evidence>
<dbReference type="PANTHER" id="PTHR45814">
    <property type="entry name" value="HISTONE-LYSINE N-METHYLTRANSFERASE SETD1"/>
    <property type="match status" value="1"/>
</dbReference>
<comment type="caution">
    <text evidence="10">The sequence shown here is derived from an EMBL/GenBank/DDBJ whole genome shotgun (WGS) entry which is preliminary data.</text>
</comment>
<evidence type="ECO:0000259" key="9">
    <source>
        <dbReference type="PROSITE" id="PS50868"/>
    </source>
</evidence>
<dbReference type="GO" id="GO:0048188">
    <property type="term" value="C:Set1C/COMPASS complex"/>
    <property type="evidence" value="ECO:0007669"/>
    <property type="project" value="TreeGrafter"/>
</dbReference>
<feature type="domain" description="SET" evidence="8">
    <location>
        <begin position="5"/>
        <end position="103"/>
    </location>
</feature>
<dbReference type="SMART" id="SM00317">
    <property type="entry name" value="SET"/>
    <property type="match status" value="1"/>
</dbReference>
<dbReference type="EMBL" id="VWZG01007085">
    <property type="protein sequence ID" value="NXG20167.1"/>
    <property type="molecule type" value="Genomic_DNA"/>
</dbReference>
<sequence>QFRKKRLRFGRSRIHEWGLFAMEPIAADEMVIEYVGQNIRQGVPKTPGRGPGRAPGARLPPTPPPTPQPNCYAKVITIEAQKKIVIYSKQPIGVNEEITYDYKFPIEDTKIPCLCRTEGCRGTLN</sequence>
<feature type="non-terminal residue" evidence="10">
    <location>
        <position position="1"/>
    </location>
</feature>
<dbReference type="PROSITE" id="PS50280">
    <property type="entry name" value="SET"/>
    <property type="match status" value="1"/>
</dbReference>
<keyword evidence="5" id="KW-0156">Chromatin regulator</keyword>
<evidence type="ECO:0000313" key="11">
    <source>
        <dbReference type="Proteomes" id="UP000591535"/>
    </source>
</evidence>
<feature type="non-terminal residue" evidence="10">
    <location>
        <position position="125"/>
    </location>
</feature>
<keyword evidence="11" id="KW-1185">Reference proteome</keyword>
<dbReference type="GO" id="GO:0042800">
    <property type="term" value="F:histone H3K4 methyltransferase activity"/>
    <property type="evidence" value="ECO:0007669"/>
    <property type="project" value="InterPro"/>
</dbReference>
<protein>
    <submittedName>
        <fullName evidence="10">SET1A methyltransferase</fullName>
    </submittedName>
</protein>
<dbReference type="InterPro" id="IPR046341">
    <property type="entry name" value="SET_dom_sf"/>
</dbReference>
<dbReference type="Proteomes" id="UP000591535">
    <property type="component" value="Unassembled WGS sequence"/>
</dbReference>
<keyword evidence="3 10" id="KW-0808">Transferase</keyword>
<dbReference type="GO" id="GO:0032259">
    <property type="term" value="P:methylation"/>
    <property type="evidence" value="ECO:0007669"/>
    <property type="project" value="UniProtKB-KW"/>
</dbReference>
<dbReference type="SUPFAM" id="SSF82199">
    <property type="entry name" value="SET domain"/>
    <property type="match status" value="1"/>
</dbReference>
<evidence type="ECO:0000256" key="2">
    <source>
        <dbReference type="ARBA" id="ARBA00022603"/>
    </source>
</evidence>
<dbReference type="InterPro" id="IPR044570">
    <property type="entry name" value="Set1-like"/>
</dbReference>
<dbReference type="InterPro" id="IPR003616">
    <property type="entry name" value="Post-SET_dom"/>
</dbReference>
<dbReference type="PANTHER" id="PTHR45814:SF3">
    <property type="entry name" value="HISTONE-LYSINE N-METHYLTRANSFERASE SETD1A"/>
    <property type="match status" value="1"/>
</dbReference>
<evidence type="ECO:0000256" key="6">
    <source>
        <dbReference type="ARBA" id="ARBA00023242"/>
    </source>
</evidence>
<organism evidence="10 11">
    <name type="scientific">Grallaria varia</name>
    <name type="common">variegated antpitta</name>
    <dbReference type="NCBI Taxonomy" id="117165"/>
    <lineage>
        <taxon>Eukaryota</taxon>
        <taxon>Metazoa</taxon>
        <taxon>Chordata</taxon>
        <taxon>Craniata</taxon>
        <taxon>Vertebrata</taxon>
        <taxon>Euteleostomi</taxon>
        <taxon>Archelosauria</taxon>
        <taxon>Archosauria</taxon>
        <taxon>Dinosauria</taxon>
        <taxon>Saurischia</taxon>
        <taxon>Theropoda</taxon>
        <taxon>Coelurosauria</taxon>
        <taxon>Aves</taxon>
        <taxon>Neognathae</taxon>
        <taxon>Neoaves</taxon>
        <taxon>Telluraves</taxon>
        <taxon>Australaves</taxon>
        <taxon>Passeriformes</taxon>
        <taxon>Formicariidae</taxon>
        <taxon>Grallaria</taxon>
    </lineage>
</organism>
<feature type="domain" description="Post-SET" evidence="9">
    <location>
        <begin position="109"/>
        <end position="125"/>
    </location>
</feature>
<feature type="compositionally biased region" description="Pro residues" evidence="7">
    <location>
        <begin position="58"/>
        <end position="68"/>
    </location>
</feature>
<evidence type="ECO:0000256" key="5">
    <source>
        <dbReference type="ARBA" id="ARBA00022853"/>
    </source>
</evidence>
<dbReference type="Pfam" id="PF00856">
    <property type="entry name" value="SET"/>
    <property type="match status" value="1"/>
</dbReference>
<comment type="subcellular location">
    <subcellularLocation>
        <location evidence="1">Nucleus</location>
    </subcellularLocation>
</comment>